<evidence type="ECO:0000256" key="1">
    <source>
        <dbReference type="ARBA" id="ARBA00004651"/>
    </source>
</evidence>
<feature type="transmembrane region" description="Helical" evidence="10">
    <location>
        <begin position="273"/>
        <end position="292"/>
    </location>
</feature>
<keyword evidence="5 9" id="KW-0297">G-protein coupled receptor</keyword>
<keyword evidence="7 9" id="KW-0675">Receptor</keyword>
<feature type="transmembrane region" description="Helical" evidence="10">
    <location>
        <begin position="44"/>
        <end position="68"/>
    </location>
</feature>
<dbReference type="GO" id="GO:0005886">
    <property type="term" value="C:plasma membrane"/>
    <property type="evidence" value="ECO:0007669"/>
    <property type="project" value="UniProtKB-SubCell"/>
</dbReference>
<organism evidence="12 13">
    <name type="scientific">Desmophyllum pertusum</name>
    <dbReference type="NCBI Taxonomy" id="174260"/>
    <lineage>
        <taxon>Eukaryota</taxon>
        <taxon>Metazoa</taxon>
        <taxon>Cnidaria</taxon>
        <taxon>Anthozoa</taxon>
        <taxon>Hexacorallia</taxon>
        <taxon>Scleractinia</taxon>
        <taxon>Caryophylliina</taxon>
        <taxon>Caryophylliidae</taxon>
        <taxon>Desmophyllum</taxon>
    </lineage>
</organism>
<dbReference type="Gene3D" id="1.20.1070.10">
    <property type="entry name" value="Rhodopsin 7-helix transmembrane proteins"/>
    <property type="match status" value="1"/>
</dbReference>
<evidence type="ECO:0000313" key="12">
    <source>
        <dbReference type="EMBL" id="KAJ7394153.1"/>
    </source>
</evidence>
<dbReference type="CDD" id="cd00637">
    <property type="entry name" value="7tm_classA_rhodopsin-like"/>
    <property type="match status" value="1"/>
</dbReference>
<dbReference type="GO" id="GO:0004930">
    <property type="term" value="F:G protein-coupled receptor activity"/>
    <property type="evidence" value="ECO:0007669"/>
    <property type="project" value="UniProtKB-KW"/>
</dbReference>
<dbReference type="OrthoDB" id="5974905at2759"/>
<evidence type="ECO:0000256" key="5">
    <source>
        <dbReference type="ARBA" id="ARBA00023040"/>
    </source>
</evidence>
<dbReference type="PANTHER" id="PTHR22752:SF14">
    <property type="entry name" value="G-PROTEIN COUPLED RECEPTORS FAMILY 1 PROFILE DOMAIN-CONTAINING PROTEIN"/>
    <property type="match status" value="1"/>
</dbReference>
<dbReference type="AlphaFoldDB" id="A0A9X0DCY1"/>
<feature type="domain" description="G-protein coupled receptors family 1 profile" evidence="11">
    <location>
        <begin position="23"/>
        <end position="290"/>
    </location>
</feature>
<evidence type="ECO:0000256" key="10">
    <source>
        <dbReference type="SAM" id="Phobius"/>
    </source>
</evidence>
<dbReference type="PROSITE" id="PS00237">
    <property type="entry name" value="G_PROTEIN_RECEP_F1_1"/>
    <property type="match status" value="1"/>
</dbReference>
<proteinExistence type="inferred from homology"/>
<dbReference type="PROSITE" id="PS50262">
    <property type="entry name" value="G_PROTEIN_RECEP_F1_2"/>
    <property type="match status" value="1"/>
</dbReference>
<dbReference type="Proteomes" id="UP001163046">
    <property type="component" value="Unassembled WGS sequence"/>
</dbReference>
<evidence type="ECO:0000256" key="6">
    <source>
        <dbReference type="ARBA" id="ARBA00023136"/>
    </source>
</evidence>
<reference evidence="12" key="1">
    <citation type="submission" date="2023-01" db="EMBL/GenBank/DDBJ databases">
        <title>Genome assembly of the deep-sea coral Lophelia pertusa.</title>
        <authorList>
            <person name="Herrera S."/>
            <person name="Cordes E."/>
        </authorList>
    </citation>
    <scope>NUCLEOTIDE SEQUENCE</scope>
    <source>
        <strain evidence="12">USNM1676648</strain>
        <tissue evidence="12">Polyp</tissue>
    </source>
</reference>
<feature type="transmembrane region" description="Helical" evidence="10">
    <location>
        <begin position="12"/>
        <end position="32"/>
    </location>
</feature>
<comment type="similarity">
    <text evidence="9">Belongs to the G-protein coupled receptor 1 family.</text>
</comment>
<keyword evidence="8 9" id="KW-0807">Transducer</keyword>
<dbReference type="EMBL" id="MU825397">
    <property type="protein sequence ID" value="KAJ7394153.1"/>
    <property type="molecule type" value="Genomic_DNA"/>
</dbReference>
<protein>
    <recommendedName>
        <fullName evidence="11">G-protein coupled receptors family 1 profile domain-containing protein</fullName>
    </recommendedName>
</protein>
<evidence type="ECO:0000256" key="4">
    <source>
        <dbReference type="ARBA" id="ARBA00022989"/>
    </source>
</evidence>
<accession>A0A9X0DCY1</accession>
<sequence>MSDATLAVELTALVIICLVALIANGSLFWIVLRKNELRTLLNMFVLNLAAADMLISFASMPVTILTVASKTWIFDSTVCVLFGFVTIVCFISSVSSLGMIAINRYFYIVKWQTYNRTFTRVRGALYAALVWIFSIALASPPLLGWAEYRYIPGKSYCFVYWQSDVHYMYFMIVTCFFGPLTVMALSYFKILSFTRNHKRQLATLRNRHASKETDLVSSSAGSITILRISAEETKITHTLVIVVACFIFCWAPFAVTMFLDVYYPHPLPRGVDFGSLLLGYANSVFNPIFYGVRNASFRKGFKELYSKCLPCLKSKRTVPE</sequence>
<comment type="caution">
    <text evidence="12">The sequence shown here is derived from an EMBL/GenBank/DDBJ whole genome shotgun (WGS) entry which is preliminary data.</text>
</comment>
<evidence type="ECO:0000256" key="7">
    <source>
        <dbReference type="ARBA" id="ARBA00023170"/>
    </source>
</evidence>
<comment type="subcellular location">
    <subcellularLocation>
        <location evidence="1">Cell membrane</location>
        <topology evidence="1">Multi-pass membrane protein</topology>
    </subcellularLocation>
</comment>
<dbReference type="Pfam" id="PF00001">
    <property type="entry name" value="7tm_1"/>
    <property type="match status" value="1"/>
</dbReference>
<keyword evidence="4 10" id="KW-1133">Transmembrane helix</keyword>
<dbReference type="InterPro" id="IPR017452">
    <property type="entry name" value="GPCR_Rhodpsn_7TM"/>
</dbReference>
<evidence type="ECO:0000259" key="11">
    <source>
        <dbReference type="PROSITE" id="PS50262"/>
    </source>
</evidence>
<evidence type="ECO:0000313" key="13">
    <source>
        <dbReference type="Proteomes" id="UP001163046"/>
    </source>
</evidence>
<evidence type="ECO:0000256" key="3">
    <source>
        <dbReference type="ARBA" id="ARBA00022692"/>
    </source>
</evidence>
<evidence type="ECO:0000256" key="9">
    <source>
        <dbReference type="RuleBase" id="RU000688"/>
    </source>
</evidence>
<keyword evidence="2" id="KW-1003">Cell membrane</keyword>
<evidence type="ECO:0000256" key="8">
    <source>
        <dbReference type="ARBA" id="ARBA00023224"/>
    </source>
</evidence>
<feature type="transmembrane region" description="Helical" evidence="10">
    <location>
        <begin position="80"/>
        <end position="102"/>
    </location>
</feature>
<dbReference type="PANTHER" id="PTHR22752">
    <property type="entry name" value="G PROTEIN-COUPLED RECEPTOR"/>
    <property type="match status" value="1"/>
</dbReference>
<gene>
    <name evidence="12" type="ORF">OS493_003832</name>
</gene>
<evidence type="ECO:0000256" key="2">
    <source>
        <dbReference type="ARBA" id="ARBA00022475"/>
    </source>
</evidence>
<name>A0A9X0DCY1_9CNID</name>
<feature type="transmembrane region" description="Helical" evidence="10">
    <location>
        <begin position="235"/>
        <end position="253"/>
    </location>
</feature>
<keyword evidence="13" id="KW-1185">Reference proteome</keyword>
<dbReference type="InterPro" id="IPR000276">
    <property type="entry name" value="GPCR_Rhodpsn"/>
</dbReference>
<dbReference type="SUPFAM" id="SSF81321">
    <property type="entry name" value="Family A G protein-coupled receptor-like"/>
    <property type="match status" value="1"/>
</dbReference>
<dbReference type="PRINTS" id="PR00237">
    <property type="entry name" value="GPCRRHODOPSN"/>
</dbReference>
<keyword evidence="6 10" id="KW-0472">Membrane</keyword>
<feature type="transmembrane region" description="Helical" evidence="10">
    <location>
        <begin position="166"/>
        <end position="188"/>
    </location>
</feature>
<keyword evidence="3 9" id="KW-0812">Transmembrane</keyword>
<feature type="transmembrane region" description="Helical" evidence="10">
    <location>
        <begin position="123"/>
        <end position="146"/>
    </location>
</feature>